<gene>
    <name evidence="5" type="ORF">AUL39_09000</name>
</gene>
<sequence length="335" mass="35945">MNLMDAMRERAKADVQRVAFFEGENPTMIKAVAELTAEGLATCTVVGDAEAIRKNADEQGVSLAGVELVDLADEEANEAIAQRFEVLPNCRWKAKGVRRRVTRPMERALMMQALGDVDITFGGIDCPTGDVILGGQEIIGLADGIDTVSSMGIFDIPGYQGSDGQLLGFGDSAVCQNPTPEQEASIAISACDTWSALTGREARCALLSFSTDGSGAGEMVQKVRDARDIARERRPDLKIDGEFQLDAALRPEVAAHKVHRESDVAGRANVIIWPDLNVGNVGVKLVQMFGHADAYGPMLQGFKKIVCDCSRSAPVSEIVGNVVMSCVRAQCLEEE</sequence>
<evidence type="ECO:0000256" key="3">
    <source>
        <dbReference type="ARBA" id="ARBA00023315"/>
    </source>
</evidence>
<dbReference type="SUPFAM" id="SSF53659">
    <property type="entry name" value="Isocitrate/Isopropylmalate dehydrogenase-like"/>
    <property type="match status" value="1"/>
</dbReference>
<dbReference type="AlphaFoldDB" id="A0A100YUA7"/>
<dbReference type="PIRSF" id="PIRSF000428">
    <property type="entry name" value="P_Ac_trans"/>
    <property type="match status" value="1"/>
</dbReference>
<comment type="caution">
    <text evidence="5">The sequence shown here is derived from an EMBL/GenBank/DDBJ whole genome shotgun (WGS) entry which is preliminary data.</text>
</comment>
<dbReference type="Gene3D" id="3.40.50.10750">
    <property type="entry name" value="Isocitrate/Isopropylmalate dehydrogenase-like"/>
    <property type="match status" value="1"/>
</dbReference>
<dbReference type="PANTHER" id="PTHR43356:SF1">
    <property type="entry name" value="PHOSPHATE ACETYLTRANSFERASE EUTD"/>
    <property type="match status" value="1"/>
</dbReference>
<dbReference type="InterPro" id="IPR012147">
    <property type="entry name" value="P_Ac_Bu_trans"/>
</dbReference>
<evidence type="ECO:0000259" key="4">
    <source>
        <dbReference type="Pfam" id="PF01515"/>
    </source>
</evidence>
<organism evidence="5 6">
    <name type="scientific">Tractidigestivibacter scatoligenes</name>
    <name type="common">Olsenella scatoligenes</name>
    <dbReference type="NCBI Taxonomy" id="1299998"/>
    <lineage>
        <taxon>Bacteria</taxon>
        <taxon>Bacillati</taxon>
        <taxon>Actinomycetota</taxon>
        <taxon>Coriobacteriia</taxon>
        <taxon>Coriobacteriales</taxon>
        <taxon>Atopobiaceae</taxon>
        <taxon>Tractidigestivibacter</taxon>
    </lineage>
</organism>
<keyword evidence="2 5" id="KW-0808">Transferase</keyword>
<dbReference type="Proteomes" id="UP000054078">
    <property type="component" value="Unassembled WGS sequence"/>
</dbReference>
<dbReference type="Gene3D" id="3.40.50.10950">
    <property type="match status" value="1"/>
</dbReference>
<keyword evidence="6" id="KW-1185">Reference proteome</keyword>
<evidence type="ECO:0000313" key="6">
    <source>
        <dbReference type="Proteomes" id="UP000054078"/>
    </source>
</evidence>
<dbReference type="OrthoDB" id="9808984at2"/>
<evidence type="ECO:0000256" key="2">
    <source>
        <dbReference type="ARBA" id="ARBA00022679"/>
    </source>
</evidence>
<dbReference type="Pfam" id="PF01515">
    <property type="entry name" value="PTA_PTB"/>
    <property type="match status" value="1"/>
</dbReference>
<evidence type="ECO:0000313" key="5">
    <source>
        <dbReference type="EMBL" id="KUH57820.1"/>
    </source>
</evidence>
<keyword evidence="3" id="KW-0012">Acyltransferase</keyword>
<accession>A0A100YUA7</accession>
<dbReference type="InterPro" id="IPR002505">
    <property type="entry name" value="PTA_PTB"/>
</dbReference>
<dbReference type="InterPro" id="IPR042112">
    <property type="entry name" value="P_AcTrfase_dom2"/>
</dbReference>
<dbReference type="InterPro" id="IPR050500">
    <property type="entry name" value="Phos_Acetyltrans/Butyryltrans"/>
</dbReference>
<dbReference type="EMBL" id="LOJF01000011">
    <property type="protein sequence ID" value="KUH57820.1"/>
    <property type="molecule type" value="Genomic_DNA"/>
</dbReference>
<dbReference type="GO" id="GO:0016746">
    <property type="term" value="F:acyltransferase activity"/>
    <property type="evidence" value="ECO:0007669"/>
    <property type="project" value="UniProtKB-KW"/>
</dbReference>
<reference evidence="5 6" key="1">
    <citation type="submission" date="2015-12" db="EMBL/GenBank/DDBJ databases">
        <title>Draft Genome Sequence of Olsenella scatoligenes SK9K4T; a Producer of 3-Methylindole- (skatole) and 4-Methylphenol- (p-cresol) Isolated from Pig Feces.</title>
        <authorList>
            <person name="Li X."/>
            <person name="Borg B."/>
            <person name="Canibe N."/>
        </authorList>
    </citation>
    <scope>NUCLEOTIDE SEQUENCE [LARGE SCALE GENOMIC DNA]</scope>
    <source>
        <strain evidence="5 6">SK9K4</strain>
    </source>
</reference>
<evidence type="ECO:0000256" key="1">
    <source>
        <dbReference type="ARBA" id="ARBA00005656"/>
    </source>
</evidence>
<name>A0A100YUA7_TRASO</name>
<comment type="similarity">
    <text evidence="1">Belongs to the phosphate acetyltransferase and butyryltransferase family.</text>
</comment>
<dbReference type="PANTHER" id="PTHR43356">
    <property type="entry name" value="PHOSPHATE ACETYLTRANSFERASE"/>
    <property type="match status" value="1"/>
</dbReference>
<protein>
    <submittedName>
        <fullName evidence="5">Phosphate acetyltransferase</fullName>
    </submittedName>
</protein>
<dbReference type="STRING" id="1299998.AUL39_09000"/>
<feature type="domain" description="Phosphate acetyl/butaryl transferase" evidence="4">
    <location>
        <begin position="3"/>
        <end position="325"/>
    </location>
</feature>
<proteinExistence type="inferred from homology"/>
<dbReference type="InterPro" id="IPR042113">
    <property type="entry name" value="P_AcTrfase_dom1"/>
</dbReference>
<dbReference type="RefSeq" id="WP_059055510.1">
    <property type="nucleotide sequence ID" value="NZ_LOJF01000011.1"/>
</dbReference>